<proteinExistence type="inferred from homology"/>
<organism evidence="7 8">
    <name type="scientific">Coprinopsis cinerea (strain Okayama-7 / 130 / ATCC MYA-4618 / FGSC 9003)</name>
    <name type="common">Inky cap fungus</name>
    <name type="synonym">Hormographiella aspergillata</name>
    <dbReference type="NCBI Taxonomy" id="240176"/>
    <lineage>
        <taxon>Eukaryota</taxon>
        <taxon>Fungi</taxon>
        <taxon>Dikarya</taxon>
        <taxon>Basidiomycota</taxon>
        <taxon>Agaricomycotina</taxon>
        <taxon>Agaricomycetes</taxon>
        <taxon>Agaricomycetidae</taxon>
        <taxon>Agaricales</taxon>
        <taxon>Agaricineae</taxon>
        <taxon>Psathyrellaceae</taxon>
        <taxon>Coprinopsis</taxon>
    </lineage>
</organism>
<keyword evidence="4 6" id="KW-0964">Secreted</keyword>
<reference evidence="7 8" key="1">
    <citation type="journal article" date="2010" name="Proc. Natl. Acad. Sci. U.S.A.">
        <title>Insights into evolution of multicellular fungi from the assembled chromosomes of the mushroom Coprinopsis cinerea (Coprinus cinereus).</title>
        <authorList>
            <person name="Stajich J.E."/>
            <person name="Wilke S.K."/>
            <person name="Ahren D."/>
            <person name="Au C.H."/>
            <person name="Birren B.W."/>
            <person name="Borodovsky M."/>
            <person name="Burns C."/>
            <person name="Canback B."/>
            <person name="Casselton L.A."/>
            <person name="Cheng C.K."/>
            <person name="Deng J."/>
            <person name="Dietrich F.S."/>
            <person name="Fargo D.C."/>
            <person name="Farman M.L."/>
            <person name="Gathman A.C."/>
            <person name="Goldberg J."/>
            <person name="Guigo R."/>
            <person name="Hoegger P.J."/>
            <person name="Hooker J.B."/>
            <person name="Huggins A."/>
            <person name="James T.Y."/>
            <person name="Kamada T."/>
            <person name="Kilaru S."/>
            <person name="Kodira C."/>
            <person name="Kues U."/>
            <person name="Kupfer D."/>
            <person name="Kwan H.S."/>
            <person name="Lomsadze A."/>
            <person name="Li W."/>
            <person name="Lilly W.W."/>
            <person name="Ma L.J."/>
            <person name="Mackey A.J."/>
            <person name="Manning G."/>
            <person name="Martin F."/>
            <person name="Muraguchi H."/>
            <person name="Natvig D.O."/>
            <person name="Palmerini H."/>
            <person name="Ramesh M.A."/>
            <person name="Rehmeyer C.J."/>
            <person name="Roe B.A."/>
            <person name="Shenoy N."/>
            <person name="Stanke M."/>
            <person name="Ter-Hovhannisyan V."/>
            <person name="Tunlid A."/>
            <person name="Velagapudi R."/>
            <person name="Vision T.J."/>
            <person name="Zeng Q."/>
            <person name="Zolan M.E."/>
            <person name="Pukkila P.J."/>
        </authorList>
    </citation>
    <scope>NUCLEOTIDE SEQUENCE [LARGE SCALE GENOMIC DNA]</scope>
    <source>
        <strain evidence="8">Okayama-7 / 130 / ATCC MYA-4618 / FGSC 9003</strain>
    </source>
</reference>
<dbReference type="GO" id="GO:0005199">
    <property type="term" value="F:structural constituent of cell wall"/>
    <property type="evidence" value="ECO:0007669"/>
    <property type="project" value="InterPro"/>
</dbReference>
<comment type="subcellular location">
    <subcellularLocation>
        <location evidence="1 6">Secreted</location>
        <location evidence="1 6">Cell wall</location>
    </subcellularLocation>
</comment>
<dbReference type="EMBL" id="AACS02000007">
    <property type="protein sequence ID" value="EAU90194.1"/>
    <property type="molecule type" value="Genomic_DNA"/>
</dbReference>
<evidence type="ECO:0000256" key="1">
    <source>
        <dbReference type="ARBA" id="ARBA00004191"/>
    </source>
</evidence>
<dbReference type="GO" id="GO:0009277">
    <property type="term" value="C:fungal-type cell wall"/>
    <property type="evidence" value="ECO:0007669"/>
    <property type="project" value="InterPro"/>
</dbReference>
<evidence type="ECO:0000256" key="6">
    <source>
        <dbReference type="RuleBase" id="RU365009"/>
    </source>
</evidence>
<keyword evidence="8" id="KW-1185">Reference proteome</keyword>
<evidence type="ECO:0000256" key="5">
    <source>
        <dbReference type="ARBA" id="ARBA00023157"/>
    </source>
</evidence>
<evidence type="ECO:0000313" key="8">
    <source>
        <dbReference type="Proteomes" id="UP000001861"/>
    </source>
</evidence>
<evidence type="ECO:0000313" key="7">
    <source>
        <dbReference type="EMBL" id="EAU90194.1"/>
    </source>
</evidence>
<feature type="signal peptide" evidence="6">
    <location>
        <begin position="1"/>
        <end position="20"/>
    </location>
</feature>
<protein>
    <recommendedName>
        <fullName evidence="6">Hydrophobin</fullName>
    </recommendedName>
</protein>
<dbReference type="RefSeq" id="XP_001831661.1">
    <property type="nucleotide sequence ID" value="XM_001831609.1"/>
</dbReference>
<dbReference type="GeneID" id="6008135"/>
<dbReference type="InParanoid" id="A8NA05"/>
<gene>
    <name evidence="7" type="ORF">CC1G_05732</name>
</gene>
<name>A8NA05_COPC7</name>
<evidence type="ECO:0000256" key="4">
    <source>
        <dbReference type="ARBA" id="ARBA00022525"/>
    </source>
</evidence>
<dbReference type="STRING" id="240176.A8NA05"/>
<dbReference type="SMART" id="SM00075">
    <property type="entry name" value="HYDRO"/>
    <property type="match status" value="1"/>
</dbReference>
<comment type="caution">
    <text evidence="7">The sequence shown here is derived from an EMBL/GenBank/DDBJ whole genome shotgun (WGS) entry which is preliminary data.</text>
</comment>
<comment type="similarity">
    <text evidence="2 6">Belongs to the fungal hydrophobin family.</text>
</comment>
<dbReference type="Proteomes" id="UP000001861">
    <property type="component" value="Unassembled WGS sequence"/>
</dbReference>
<dbReference type="Pfam" id="PF01185">
    <property type="entry name" value="Hydrophobin"/>
    <property type="match status" value="1"/>
</dbReference>
<feature type="chain" id="PRO_5013986710" description="Hydrophobin" evidence="6">
    <location>
        <begin position="21"/>
        <end position="113"/>
    </location>
</feature>
<dbReference type="CDD" id="cd23507">
    <property type="entry name" value="hydrophobin_I"/>
    <property type="match status" value="1"/>
</dbReference>
<evidence type="ECO:0000256" key="2">
    <source>
        <dbReference type="ARBA" id="ARBA00010446"/>
    </source>
</evidence>
<dbReference type="eggNOG" id="ENOG502SEFN">
    <property type="taxonomic scope" value="Eukaryota"/>
</dbReference>
<dbReference type="AlphaFoldDB" id="A8NA05"/>
<sequence length="113" mass="11141">MFNKSVLALTVATLATLVAANPVANAQGSCNTGDIQCCQKLYPSQSSEASILGSLLGIDLGSVLGDIGSGCSPVTALLGIGGGTKCTAAPVCCSHNTFNGLINIGCTPINIGL</sequence>
<dbReference type="InterPro" id="IPR001338">
    <property type="entry name" value="Class_I_Hydrophobin"/>
</dbReference>
<dbReference type="OrthoDB" id="4225815at2759"/>
<dbReference type="KEGG" id="cci:CC1G_05732"/>
<dbReference type="OMA" id="PISDQCK"/>
<keyword evidence="3 6" id="KW-0134">Cell wall</keyword>
<dbReference type="VEuPathDB" id="FungiDB:CC1G_05732"/>
<keyword evidence="5 6" id="KW-1015">Disulfide bond</keyword>
<accession>A8NA05</accession>
<keyword evidence="6" id="KW-0732">Signal</keyword>
<evidence type="ECO:0000256" key="3">
    <source>
        <dbReference type="ARBA" id="ARBA00022512"/>
    </source>
</evidence>